<gene>
    <name evidence="4 7" type="primary">acpP</name>
</gene>
<proteinExistence type="inferred from homology"/>
<dbReference type="PROSITE" id="PS50075">
    <property type="entry name" value="CARRIER"/>
    <property type="match status" value="1"/>
</dbReference>
<keyword evidence="4 5" id="KW-0275">Fatty acid biosynthesis</keyword>
<dbReference type="GO" id="GO:0000036">
    <property type="term" value="F:acyl carrier activity"/>
    <property type="evidence" value="ECO:0007669"/>
    <property type="project" value="UniProtKB-UniRule"/>
</dbReference>
<evidence type="ECO:0000256" key="2">
    <source>
        <dbReference type="ARBA" id="ARBA00022450"/>
    </source>
</evidence>
<dbReference type="GO" id="GO:0000035">
    <property type="term" value="F:acyl binding"/>
    <property type="evidence" value="ECO:0007669"/>
    <property type="project" value="TreeGrafter"/>
</dbReference>
<dbReference type="GO" id="GO:0009245">
    <property type="term" value="P:lipid A biosynthetic process"/>
    <property type="evidence" value="ECO:0007669"/>
    <property type="project" value="TreeGrafter"/>
</dbReference>
<comment type="similarity">
    <text evidence="1 4">Belongs to the acyl carrier protein (ACP) family.</text>
</comment>
<dbReference type="NCBIfam" id="NF002150">
    <property type="entry name" value="PRK00982.1-4"/>
    <property type="match status" value="1"/>
</dbReference>
<protein>
    <recommendedName>
        <fullName evidence="4 5">Acyl carrier protein</fullName>
        <shortName evidence="4">ACP</shortName>
    </recommendedName>
</protein>
<keyword evidence="4 5" id="KW-0444">Lipid biosynthesis</keyword>
<feature type="modified residue" description="O-(pantetheine 4'-phosphoryl)serine" evidence="4">
    <location>
        <position position="46"/>
    </location>
</feature>
<keyword evidence="2 4" id="KW-0596">Phosphopantetheine</keyword>
<accession>A0A4D6WXE8</accession>
<comment type="subcellular location">
    <subcellularLocation>
        <location evidence="4">Cytoplasm</location>
    </subcellularLocation>
</comment>
<dbReference type="InterPro" id="IPR003231">
    <property type="entry name" value="ACP"/>
</dbReference>
<comment type="function">
    <text evidence="4 5">Carrier of the growing fatty acid chain in fatty acid biosynthesis.</text>
</comment>
<reference evidence="7" key="2">
    <citation type="submission" date="2019-04" db="EMBL/GenBank/DDBJ databases">
        <authorList>
            <person name="Pasella M."/>
        </authorList>
    </citation>
    <scope>NUCLEOTIDE SEQUENCE</scope>
    <source>
        <strain evidence="7">HV05551</strain>
    </source>
</reference>
<evidence type="ECO:0000256" key="4">
    <source>
        <dbReference type="HAMAP-Rule" id="MF_01217"/>
    </source>
</evidence>
<feature type="domain" description="Carrier" evidence="6">
    <location>
        <begin position="11"/>
        <end position="86"/>
    </location>
</feature>
<organism evidence="7">
    <name type="scientific">Hypnea pannosa</name>
    <dbReference type="NCBI Taxonomy" id="105607"/>
    <lineage>
        <taxon>Eukaryota</taxon>
        <taxon>Rhodophyta</taxon>
        <taxon>Florideophyceae</taxon>
        <taxon>Rhodymeniophycidae</taxon>
        <taxon>Gigartinales</taxon>
        <taxon>Hypneaceae</taxon>
        <taxon>Hypnea</taxon>
    </lineage>
</organism>
<dbReference type="GO" id="GO:0016020">
    <property type="term" value="C:membrane"/>
    <property type="evidence" value="ECO:0007669"/>
    <property type="project" value="GOC"/>
</dbReference>
<dbReference type="Pfam" id="PF00550">
    <property type="entry name" value="PP-binding"/>
    <property type="match status" value="1"/>
</dbReference>
<dbReference type="NCBIfam" id="TIGR00517">
    <property type="entry name" value="acyl_carrier"/>
    <property type="match status" value="1"/>
</dbReference>
<keyword evidence="4" id="KW-0276">Fatty acid metabolism</keyword>
<dbReference type="InterPro" id="IPR009081">
    <property type="entry name" value="PP-bd_ACP"/>
</dbReference>
<evidence type="ECO:0000256" key="1">
    <source>
        <dbReference type="ARBA" id="ARBA00010930"/>
    </source>
</evidence>
<evidence type="ECO:0000259" key="6">
    <source>
        <dbReference type="PROSITE" id="PS50075"/>
    </source>
</evidence>
<dbReference type="PANTHER" id="PTHR20863:SF76">
    <property type="entry name" value="CARRIER DOMAIN-CONTAINING PROTEIN"/>
    <property type="match status" value="1"/>
</dbReference>
<dbReference type="HAMAP" id="MF_01217">
    <property type="entry name" value="Acyl_carrier"/>
    <property type="match status" value="1"/>
</dbReference>
<dbReference type="NCBIfam" id="NF002148">
    <property type="entry name" value="PRK00982.1-2"/>
    <property type="match status" value="1"/>
</dbReference>
<evidence type="ECO:0000256" key="3">
    <source>
        <dbReference type="ARBA" id="ARBA00022553"/>
    </source>
</evidence>
<dbReference type="Gene3D" id="1.10.1200.10">
    <property type="entry name" value="ACP-like"/>
    <property type="match status" value="1"/>
</dbReference>
<dbReference type="UniPathway" id="UPA00094"/>
<sequence>MSIKQDSSERKQIFVRLKKIVVQELSVKSDEVKWESRFIEDLGADSLDMVELVLAIEESFDIEVPDKLVNDIQRVSEAVELIYQKSR</sequence>
<dbReference type="SUPFAM" id="SSF47336">
    <property type="entry name" value="ACP-like"/>
    <property type="match status" value="1"/>
</dbReference>
<comment type="PTM">
    <text evidence="4">4'-phosphopantetheine is transferred from CoA to a specific serine of apo-ACP by AcpS. This modification is essential for activity because fatty acids are bound in thioester linkage to the sulfhydryl of the prosthetic group.</text>
</comment>
<keyword evidence="4" id="KW-0963">Cytoplasm</keyword>
<dbReference type="GO" id="GO:0005829">
    <property type="term" value="C:cytosol"/>
    <property type="evidence" value="ECO:0007669"/>
    <property type="project" value="TreeGrafter"/>
</dbReference>
<reference evidence="7" key="1">
    <citation type="journal article" date="2019" name="Mol. Phylogenet. Evol.">
        <title>Morphological evolution and classification of the red algal order Ceramiales inferred using plastid phylogenomics.</title>
        <authorList>
            <person name="Diaz-Tapia P."/>
            <person name="Pasella M.M."/>
            <person name="Verbruggen H."/>
            <person name="Maggs C.A."/>
        </authorList>
    </citation>
    <scope>NUCLEOTIDE SEQUENCE</scope>
    <source>
        <strain evidence="7">HV05551</strain>
    </source>
</reference>
<dbReference type="PANTHER" id="PTHR20863">
    <property type="entry name" value="ACYL CARRIER PROTEIN"/>
    <property type="match status" value="1"/>
</dbReference>
<keyword evidence="7" id="KW-0934">Plastid</keyword>
<geneLocation type="plastid" evidence="7"/>
<dbReference type="AlphaFoldDB" id="A0A4D6WXE8"/>
<comment type="pathway">
    <text evidence="4">Lipid metabolism; fatty acid biosynthesis.</text>
</comment>
<keyword evidence="3 4" id="KW-0597">Phosphoprotein</keyword>
<keyword evidence="4" id="KW-0443">Lipid metabolism</keyword>
<dbReference type="InterPro" id="IPR036736">
    <property type="entry name" value="ACP-like_sf"/>
</dbReference>
<evidence type="ECO:0000313" key="7">
    <source>
        <dbReference type="EMBL" id="QCI07248.1"/>
    </source>
</evidence>
<evidence type="ECO:0000256" key="5">
    <source>
        <dbReference type="RuleBase" id="RU000722"/>
    </source>
</evidence>
<name>A0A4D6WXE8_9FLOR</name>
<dbReference type="EMBL" id="MK814680">
    <property type="protein sequence ID" value="QCI07248.1"/>
    <property type="molecule type" value="Genomic_DNA"/>
</dbReference>